<reference evidence="1" key="2">
    <citation type="journal article" date="2015" name="Fish Shellfish Immunol.">
        <title>Early steps in the European eel (Anguilla anguilla)-Vibrio vulnificus interaction in the gills: Role of the RtxA13 toxin.</title>
        <authorList>
            <person name="Callol A."/>
            <person name="Pajuelo D."/>
            <person name="Ebbesson L."/>
            <person name="Teles M."/>
            <person name="MacKenzie S."/>
            <person name="Amaro C."/>
        </authorList>
    </citation>
    <scope>NUCLEOTIDE SEQUENCE</scope>
</reference>
<protein>
    <submittedName>
        <fullName evidence="1">Uncharacterized protein</fullName>
    </submittedName>
</protein>
<organism evidence="1">
    <name type="scientific">Anguilla anguilla</name>
    <name type="common">European freshwater eel</name>
    <name type="synonym">Muraena anguilla</name>
    <dbReference type="NCBI Taxonomy" id="7936"/>
    <lineage>
        <taxon>Eukaryota</taxon>
        <taxon>Metazoa</taxon>
        <taxon>Chordata</taxon>
        <taxon>Craniata</taxon>
        <taxon>Vertebrata</taxon>
        <taxon>Euteleostomi</taxon>
        <taxon>Actinopterygii</taxon>
        <taxon>Neopterygii</taxon>
        <taxon>Teleostei</taxon>
        <taxon>Anguilliformes</taxon>
        <taxon>Anguillidae</taxon>
        <taxon>Anguilla</taxon>
    </lineage>
</organism>
<accession>A0A0E9XTZ7</accession>
<dbReference type="EMBL" id="GBXM01002706">
    <property type="protein sequence ID" value="JAI05872.1"/>
    <property type="molecule type" value="Transcribed_RNA"/>
</dbReference>
<dbReference type="AlphaFoldDB" id="A0A0E9XTZ7"/>
<evidence type="ECO:0000313" key="1">
    <source>
        <dbReference type="EMBL" id="JAI05872.1"/>
    </source>
</evidence>
<name>A0A0E9XTZ7_ANGAN</name>
<proteinExistence type="predicted"/>
<reference evidence="1" key="1">
    <citation type="submission" date="2014-11" db="EMBL/GenBank/DDBJ databases">
        <authorList>
            <person name="Amaro Gonzalez C."/>
        </authorList>
    </citation>
    <scope>NUCLEOTIDE SEQUENCE</scope>
</reference>
<sequence length="30" mass="3487">MKLKHQFPPCNLSQLPHGDVSHMQTTFNFC</sequence>